<reference evidence="1" key="1">
    <citation type="submission" date="2021-06" db="EMBL/GenBank/DDBJ databases">
        <authorList>
            <person name="Kallberg Y."/>
            <person name="Tangrot J."/>
            <person name="Rosling A."/>
        </authorList>
    </citation>
    <scope>NUCLEOTIDE SEQUENCE</scope>
    <source>
        <strain evidence="1">IA702</strain>
    </source>
</reference>
<keyword evidence="2" id="KW-1185">Reference proteome</keyword>
<proteinExistence type="predicted"/>
<evidence type="ECO:0000313" key="2">
    <source>
        <dbReference type="Proteomes" id="UP000789572"/>
    </source>
</evidence>
<sequence>LSENLKNQLDSLEQSTKQRLDALELFVQEYIVDTTYLDGLHENNYPNKLSTIFGYYFE</sequence>
<dbReference type="Proteomes" id="UP000789572">
    <property type="component" value="Unassembled WGS sequence"/>
</dbReference>
<gene>
    <name evidence="1" type="ORF">POCULU_LOCUS10993</name>
</gene>
<comment type="caution">
    <text evidence="1">The sequence shown here is derived from an EMBL/GenBank/DDBJ whole genome shotgun (WGS) entry which is preliminary data.</text>
</comment>
<protein>
    <submittedName>
        <fullName evidence="1">10605_t:CDS:1</fullName>
    </submittedName>
</protein>
<feature type="non-terminal residue" evidence="1">
    <location>
        <position position="1"/>
    </location>
</feature>
<name>A0A9N9EB50_9GLOM</name>
<organism evidence="1 2">
    <name type="scientific">Paraglomus occultum</name>
    <dbReference type="NCBI Taxonomy" id="144539"/>
    <lineage>
        <taxon>Eukaryota</taxon>
        <taxon>Fungi</taxon>
        <taxon>Fungi incertae sedis</taxon>
        <taxon>Mucoromycota</taxon>
        <taxon>Glomeromycotina</taxon>
        <taxon>Glomeromycetes</taxon>
        <taxon>Paraglomerales</taxon>
        <taxon>Paraglomeraceae</taxon>
        <taxon>Paraglomus</taxon>
    </lineage>
</organism>
<dbReference type="AlphaFoldDB" id="A0A9N9EB50"/>
<dbReference type="OrthoDB" id="2441469at2759"/>
<dbReference type="EMBL" id="CAJVPJ010006846">
    <property type="protein sequence ID" value="CAG8671471.1"/>
    <property type="molecule type" value="Genomic_DNA"/>
</dbReference>
<accession>A0A9N9EB50</accession>
<evidence type="ECO:0000313" key="1">
    <source>
        <dbReference type="EMBL" id="CAG8671471.1"/>
    </source>
</evidence>